<dbReference type="AlphaFoldDB" id="G7YXD4"/>
<dbReference type="EMBL" id="DF144894">
    <property type="protein sequence ID" value="GAA57614.1"/>
    <property type="molecule type" value="Genomic_DNA"/>
</dbReference>
<proteinExistence type="predicted"/>
<organism evidence="1 2">
    <name type="scientific">Clonorchis sinensis</name>
    <name type="common">Chinese liver fluke</name>
    <dbReference type="NCBI Taxonomy" id="79923"/>
    <lineage>
        <taxon>Eukaryota</taxon>
        <taxon>Metazoa</taxon>
        <taxon>Spiralia</taxon>
        <taxon>Lophotrochozoa</taxon>
        <taxon>Platyhelminthes</taxon>
        <taxon>Trematoda</taxon>
        <taxon>Digenea</taxon>
        <taxon>Opisthorchiida</taxon>
        <taxon>Opisthorchiata</taxon>
        <taxon>Opisthorchiidae</taxon>
        <taxon>Clonorchis</taxon>
    </lineage>
</organism>
<feature type="non-terminal residue" evidence="1">
    <location>
        <position position="186"/>
    </location>
</feature>
<reference evidence="1" key="1">
    <citation type="journal article" date="2011" name="Genome Biol.">
        <title>The draft genome of the carcinogenic human liver fluke Clonorchis sinensis.</title>
        <authorList>
            <person name="Wang X."/>
            <person name="Chen W."/>
            <person name="Huang Y."/>
            <person name="Sun J."/>
            <person name="Men J."/>
            <person name="Liu H."/>
            <person name="Luo F."/>
            <person name="Guo L."/>
            <person name="Lv X."/>
            <person name="Deng C."/>
            <person name="Zhou C."/>
            <person name="Fan Y."/>
            <person name="Li X."/>
            <person name="Huang L."/>
            <person name="Hu Y."/>
            <person name="Liang C."/>
            <person name="Hu X."/>
            <person name="Xu J."/>
            <person name="Yu X."/>
        </authorList>
    </citation>
    <scope>NUCLEOTIDE SEQUENCE [LARGE SCALE GENOMIC DNA]</scope>
    <source>
        <strain evidence="1">Henan</strain>
    </source>
</reference>
<gene>
    <name evidence="1" type="ORF">CLF_112971</name>
</gene>
<dbReference type="Proteomes" id="UP000008909">
    <property type="component" value="Unassembled WGS sequence"/>
</dbReference>
<keyword evidence="2" id="KW-1185">Reference proteome</keyword>
<evidence type="ECO:0000313" key="1">
    <source>
        <dbReference type="EMBL" id="GAA57614.1"/>
    </source>
</evidence>
<sequence>MHILHAKVHEAFEIHCFRPPPDLENIGSIRYLPGPPDVTSSRSSLSLANLSDNNSWFTSSALAEFYRDYVVTNIISPPFHPGLNGQSYKLFESLLQKQIGEEHKPPSYSHSEVPTPADLQTIWTTTDNKNAINTDKQPHHATYSIMHRKNQTDPVPEDPALRTDDSVRLAPVLRAASAHHMSPTSS</sequence>
<protein>
    <submittedName>
        <fullName evidence="1">Uncharacterized protein</fullName>
    </submittedName>
</protein>
<evidence type="ECO:0000313" key="2">
    <source>
        <dbReference type="Proteomes" id="UP000008909"/>
    </source>
</evidence>
<reference key="2">
    <citation type="submission" date="2011-10" db="EMBL/GenBank/DDBJ databases">
        <title>The genome and transcriptome sequence of Clonorchis sinensis provide insights into the carcinogenic liver fluke.</title>
        <authorList>
            <person name="Wang X."/>
            <person name="Huang Y."/>
            <person name="Chen W."/>
            <person name="Liu H."/>
            <person name="Guo L."/>
            <person name="Chen Y."/>
            <person name="Luo F."/>
            <person name="Zhou W."/>
            <person name="Sun J."/>
            <person name="Mao Q."/>
            <person name="Liang P."/>
            <person name="Zhou C."/>
            <person name="Tian Y."/>
            <person name="Men J."/>
            <person name="Lv X."/>
            <person name="Huang L."/>
            <person name="Zhou J."/>
            <person name="Hu Y."/>
            <person name="Li R."/>
            <person name="Zhang F."/>
            <person name="Lei H."/>
            <person name="Li X."/>
            <person name="Hu X."/>
            <person name="Liang C."/>
            <person name="Xu J."/>
            <person name="Wu Z."/>
            <person name="Yu X."/>
        </authorList>
    </citation>
    <scope>NUCLEOTIDE SEQUENCE</scope>
    <source>
        <strain>Henan</strain>
    </source>
</reference>
<name>G7YXD4_CLOSI</name>
<accession>G7YXD4</accession>